<evidence type="ECO:0000313" key="2">
    <source>
        <dbReference type="EMBL" id="ELR22996.1"/>
    </source>
</evidence>
<dbReference type="AlphaFoldDB" id="L8HF10"/>
<dbReference type="STRING" id="1257118.L8HF10"/>
<dbReference type="CDD" id="cd02440">
    <property type="entry name" value="AdoMet_MTases"/>
    <property type="match status" value="1"/>
</dbReference>
<accession>L8HF10</accession>
<dbReference type="KEGG" id="acan:ACA1_360110"/>
<dbReference type="Proteomes" id="UP000011083">
    <property type="component" value="Unassembled WGS sequence"/>
</dbReference>
<name>L8HF10_ACACF</name>
<proteinExistence type="predicted"/>
<sequence>MENPQEEKVAKEVQKEEEEEEEEPANFFEIFDAEHQYDHTTFIFDGKEIKIESLGDFVQNTHLLGQMVWPNAQILGHWMVLNKDLFKDKTVLELGAGPGLNGILASVYCKRVVMTDYHDKVVDLLQRNIQLNSHLGTDMQAAKLTWGEGVVEFNQQYGPFDIIIGSGCVYESECIPLLLATAHYLLPVNDTDYNEDDLSKNEGGRLVLSTNNYRYERRKEQFEGITQKLGLRQQFMDMRKLLAFAEQEKAKDPRVAVQKDEFDLIHVCTLSRPSTAVPPTIGSSAPSSS</sequence>
<keyword evidence="3" id="KW-1185">Reference proteome</keyword>
<dbReference type="OrthoDB" id="194386at2759"/>
<dbReference type="InterPro" id="IPR029063">
    <property type="entry name" value="SAM-dependent_MTases_sf"/>
</dbReference>
<gene>
    <name evidence="2" type="ORF">ACA1_360110</name>
</gene>
<evidence type="ECO:0000256" key="1">
    <source>
        <dbReference type="SAM" id="MobiDB-lite"/>
    </source>
</evidence>
<dbReference type="RefSeq" id="XP_004352473.1">
    <property type="nucleotide sequence ID" value="XM_004352421.1"/>
</dbReference>
<dbReference type="VEuPathDB" id="AmoebaDB:ACA1_360110"/>
<reference evidence="2 3" key="1">
    <citation type="journal article" date="2013" name="Genome Biol.">
        <title>Genome of Acanthamoeba castellanii highlights extensive lateral gene transfer and early evolution of tyrosine kinase signaling.</title>
        <authorList>
            <person name="Clarke M."/>
            <person name="Lohan A.J."/>
            <person name="Liu B."/>
            <person name="Lagkouvardos I."/>
            <person name="Roy S."/>
            <person name="Zafar N."/>
            <person name="Bertelli C."/>
            <person name="Schilde C."/>
            <person name="Kianianmomeni A."/>
            <person name="Burglin T.R."/>
            <person name="Frech C."/>
            <person name="Turcotte B."/>
            <person name="Kopec K.O."/>
            <person name="Synnott J.M."/>
            <person name="Choo C."/>
            <person name="Paponov I."/>
            <person name="Finkler A."/>
            <person name="Soon Heng Tan C."/>
            <person name="Hutchins A.P."/>
            <person name="Weinmeier T."/>
            <person name="Rattei T."/>
            <person name="Chu J.S."/>
            <person name="Gimenez G."/>
            <person name="Irimia M."/>
            <person name="Rigden D.J."/>
            <person name="Fitzpatrick D.A."/>
            <person name="Lorenzo-Morales J."/>
            <person name="Bateman A."/>
            <person name="Chiu C.H."/>
            <person name="Tang P."/>
            <person name="Hegemann P."/>
            <person name="Fromm H."/>
            <person name="Raoult D."/>
            <person name="Greub G."/>
            <person name="Miranda-Saavedra D."/>
            <person name="Chen N."/>
            <person name="Nash P."/>
            <person name="Ginger M.L."/>
            <person name="Horn M."/>
            <person name="Schaap P."/>
            <person name="Caler L."/>
            <person name="Loftus B."/>
        </authorList>
    </citation>
    <scope>NUCLEOTIDE SEQUENCE [LARGE SCALE GENOMIC DNA]</scope>
    <source>
        <strain evidence="2 3">Neff</strain>
    </source>
</reference>
<dbReference type="InterPro" id="IPR019410">
    <property type="entry name" value="Methyltransf_16"/>
</dbReference>
<dbReference type="PANTHER" id="PTHR14614">
    <property type="entry name" value="HEPATOCELLULAR CARCINOMA-ASSOCIATED ANTIGEN"/>
    <property type="match status" value="1"/>
</dbReference>
<dbReference type="GeneID" id="14923965"/>
<feature type="compositionally biased region" description="Basic and acidic residues" evidence="1">
    <location>
        <begin position="1"/>
        <end position="14"/>
    </location>
</feature>
<feature type="compositionally biased region" description="Acidic residues" evidence="1">
    <location>
        <begin position="15"/>
        <end position="24"/>
    </location>
</feature>
<dbReference type="Gene3D" id="3.40.50.150">
    <property type="entry name" value="Vaccinia Virus protein VP39"/>
    <property type="match status" value="1"/>
</dbReference>
<protein>
    <submittedName>
        <fullName evidence="2">Uncharacterized protein</fullName>
    </submittedName>
</protein>
<evidence type="ECO:0000313" key="3">
    <source>
        <dbReference type="Proteomes" id="UP000011083"/>
    </source>
</evidence>
<dbReference type="Pfam" id="PF10294">
    <property type="entry name" value="Methyltransf_16"/>
    <property type="match status" value="1"/>
</dbReference>
<dbReference type="EMBL" id="KB007867">
    <property type="protein sequence ID" value="ELR22996.1"/>
    <property type="molecule type" value="Genomic_DNA"/>
</dbReference>
<organism evidence="2 3">
    <name type="scientific">Acanthamoeba castellanii (strain ATCC 30010 / Neff)</name>
    <dbReference type="NCBI Taxonomy" id="1257118"/>
    <lineage>
        <taxon>Eukaryota</taxon>
        <taxon>Amoebozoa</taxon>
        <taxon>Discosea</taxon>
        <taxon>Longamoebia</taxon>
        <taxon>Centramoebida</taxon>
        <taxon>Acanthamoebidae</taxon>
        <taxon>Acanthamoeba</taxon>
    </lineage>
</organism>
<feature type="region of interest" description="Disordered" evidence="1">
    <location>
        <begin position="1"/>
        <end position="24"/>
    </location>
</feature>
<dbReference type="SUPFAM" id="SSF53335">
    <property type="entry name" value="S-adenosyl-L-methionine-dependent methyltransferases"/>
    <property type="match status" value="1"/>
</dbReference>